<reference evidence="3 4" key="1">
    <citation type="journal article" date="2010" name="PLoS Biol.">
        <title>Multi-platform next-generation sequencing of the domestic turkey (Meleagris gallopavo): genome assembly and analysis.</title>
        <authorList>
            <person name="Dalloul R.A."/>
            <person name="Long J.A."/>
            <person name="Zimin A.V."/>
            <person name="Aslam L."/>
            <person name="Beal K."/>
            <person name="Blomberg L.A."/>
            <person name="Bouffard P."/>
            <person name="Burt D.W."/>
            <person name="Crasta O."/>
            <person name="Crooijmans R.P."/>
            <person name="Cooper K."/>
            <person name="Coulombe R.A."/>
            <person name="De S."/>
            <person name="Delany M.E."/>
            <person name="Dodgson J.B."/>
            <person name="Dong J.J."/>
            <person name="Evans C."/>
            <person name="Frederickson K.M."/>
            <person name="Flicek P."/>
            <person name="Florea L."/>
            <person name="Folkerts O."/>
            <person name="Groenen M.A."/>
            <person name="Harkins T.T."/>
            <person name="Herrero J."/>
            <person name="Hoffmann S."/>
            <person name="Megens H.J."/>
            <person name="Jiang A."/>
            <person name="de Jong P."/>
            <person name="Kaiser P."/>
            <person name="Kim H."/>
            <person name="Kim K.W."/>
            <person name="Kim S."/>
            <person name="Langenberger D."/>
            <person name="Lee M.K."/>
            <person name="Lee T."/>
            <person name="Mane S."/>
            <person name="Marcais G."/>
            <person name="Marz M."/>
            <person name="McElroy A.P."/>
            <person name="Modise T."/>
            <person name="Nefedov M."/>
            <person name="Notredame C."/>
            <person name="Paton I.R."/>
            <person name="Payne W.S."/>
            <person name="Pertea G."/>
            <person name="Prickett D."/>
            <person name="Puiu D."/>
            <person name="Qioa D."/>
            <person name="Raineri E."/>
            <person name="Ruffier M."/>
            <person name="Salzberg S.L."/>
            <person name="Schatz M.C."/>
            <person name="Scheuring C."/>
            <person name="Schmidt C.J."/>
            <person name="Schroeder S."/>
            <person name="Searle S.M."/>
            <person name="Smith E.J."/>
            <person name="Smith J."/>
            <person name="Sonstegard T.S."/>
            <person name="Stadler P.F."/>
            <person name="Tafer H."/>
            <person name="Tu Z.J."/>
            <person name="Van Tassell C.P."/>
            <person name="Vilella A.J."/>
            <person name="Williams K.P."/>
            <person name="Yorke J.A."/>
            <person name="Zhang L."/>
            <person name="Zhang H.B."/>
            <person name="Zhang X."/>
            <person name="Zhang Y."/>
            <person name="Reed K.M."/>
        </authorList>
    </citation>
    <scope>NUCLEOTIDE SEQUENCE [LARGE SCALE GENOMIC DNA]</scope>
</reference>
<dbReference type="Pfam" id="PF15115">
    <property type="entry name" value="HDNR"/>
    <property type="match status" value="1"/>
</dbReference>
<evidence type="ECO:0000313" key="3">
    <source>
        <dbReference type="Ensembl" id="ENSMGAP00000025361.1"/>
    </source>
</evidence>
<keyword evidence="4" id="KW-1185">Reference proteome</keyword>
<dbReference type="GeneTree" id="ENSGT00390000012491"/>
<dbReference type="Ensembl" id="ENSMGAT00000026587.1">
    <property type="protein sequence ID" value="ENSMGAP00000025361.1"/>
    <property type="gene ID" value="ENSMGAG00000017663.1"/>
</dbReference>
<organism evidence="3 4">
    <name type="scientific">Meleagris gallopavo</name>
    <name type="common">Wild turkey</name>
    <dbReference type="NCBI Taxonomy" id="9103"/>
    <lineage>
        <taxon>Eukaryota</taxon>
        <taxon>Metazoa</taxon>
        <taxon>Chordata</taxon>
        <taxon>Craniata</taxon>
        <taxon>Vertebrata</taxon>
        <taxon>Euteleostomi</taxon>
        <taxon>Archelosauria</taxon>
        <taxon>Archosauria</taxon>
        <taxon>Dinosauria</taxon>
        <taxon>Saurischia</taxon>
        <taxon>Theropoda</taxon>
        <taxon>Coelurosauria</taxon>
        <taxon>Aves</taxon>
        <taxon>Neognathae</taxon>
        <taxon>Galloanserae</taxon>
        <taxon>Galliformes</taxon>
        <taxon>Phasianidae</taxon>
        <taxon>Meleagridinae</taxon>
        <taxon>Meleagris</taxon>
    </lineage>
</organism>
<dbReference type="OrthoDB" id="10003408at2759"/>
<dbReference type="PANTHER" id="PTHR35440:SF1">
    <property type="entry name" value="TESTIS-EXPRESSED PROTEIN 36"/>
    <property type="match status" value="1"/>
</dbReference>
<feature type="domain" description="Domain of unknown function with conserved HDNR motif" evidence="2">
    <location>
        <begin position="82"/>
        <end position="229"/>
    </location>
</feature>
<protein>
    <submittedName>
        <fullName evidence="3">Testis expressed 36</fullName>
    </submittedName>
</protein>
<sequence>MQSPSHLPAGISPLLWAEQGKVAWNSAQKAFCVSFFPTLSPRNCGASGRDTCVRETNTFHGNQCSEGERLRAARAGSRRRAMPKSRWPNRNTESAGAWFAHVGECQGQLESTTHSAQRQGQDLQAARSAEDRLPAAFRAREQSAVNNNFPFSSHDNRHCLQNVGEYFDFGLGRRKVEPQRRQQNSQNFFQWASESVRRSEDGLSIYQTSFVKDKSPFSRQYPKRFSEKSCTDKASSSE</sequence>
<dbReference type="PANTHER" id="PTHR35440">
    <property type="entry name" value="TESTIS-EXPRESSED PROTEIN 36"/>
    <property type="match status" value="1"/>
</dbReference>
<dbReference type="Proteomes" id="UP000001645">
    <property type="component" value="Chromosome 8"/>
</dbReference>
<dbReference type="AlphaFoldDB" id="A0A803Y0R4"/>
<evidence type="ECO:0000313" key="4">
    <source>
        <dbReference type="Proteomes" id="UP000001645"/>
    </source>
</evidence>
<reference evidence="3" key="2">
    <citation type="submission" date="2025-08" db="UniProtKB">
        <authorList>
            <consortium name="Ensembl"/>
        </authorList>
    </citation>
    <scope>IDENTIFICATION</scope>
</reference>
<name>A0A803Y0R4_MELGA</name>
<feature type="region of interest" description="Disordered" evidence="1">
    <location>
        <begin position="109"/>
        <end position="131"/>
    </location>
</feature>
<gene>
    <name evidence="3" type="primary">TEX36</name>
</gene>
<proteinExistence type="predicted"/>
<reference evidence="3" key="3">
    <citation type="submission" date="2025-09" db="UniProtKB">
        <authorList>
            <consortium name="Ensembl"/>
        </authorList>
    </citation>
    <scope>IDENTIFICATION</scope>
</reference>
<accession>A0A803Y0R4</accession>
<dbReference type="InterPro" id="IPR029369">
    <property type="entry name" value="HDNR"/>
</dbReference>
<dbReference type="InParanoid" id="A0A803Y0R4"/>
<feature type="compositionally biased region" description="Polar residues" evidence="1">
    <location>
        <begin position="109"/>
        <end position="122"/>
    </location>
</feature>
<evidence type="ECO:0000256" key="1">
    <source>
        <dbReference type="SAM" id="MobiDB-lite"/>
    </source>
</evidence>
<evidence type="ECO:0000259" key="2">
    <source>
        <dbReference type="Pfam" id="PF15115"/>
    </source>
</evidence>